<dbReference type="SMART" id="SM00388">
    <property type="entry name" value="HisKA"/>
    <property type="match status" value="1"/>
</dbReference>
<reference evidence="3" key="1">
    <citation type="journal article" date="2015" name="Nature">
        <title>Complex archaea that bridge the gap between prokaryotes and eukaryotes.</title>
        <authorList>
            <person name="Spang A."/>
            <person name="Saw J.H."/>
            <person name="Jorgensen S.L."/>
            <person name="Zaremba-Niedzwiedzka K."/>
            <person name="Martijn J."/>
            <person name="Lind A.E."/>
            <person name="van Eijk R."/>
            <person name="Schleper C."/>
            <person name="Guy L."/>
            <person name="Ettema T.J."/>
        </authorList>
    </citation>
    <scope>NUCLEOTIDE SEQUENCE</scope>
</reference>
<dbReference type="Pfam" id="PF02518">
    <property type="entry name" value="HATPase_c"/>
    <property type="match status" value="1"/>
</dbReference>
<feature type="domain" description="Histidine kinase" evidence="2">
    <location>
        <begin position="183"/>
        <end position="398"/>
    </location>
</feature>
<name>A0A0F9XPU9_9ZZZZ</name>
<dbReference type="PANTHER" id="PTHR43102">
    <property type="entry name" value="SLR1143 PROTEIN"/>
    <property type="match status" value="1"/>
</dbReference>
<keyword evidence="1" id="KW-0597">Phosphoprotein</keyword>
<dbReference type="SMART" id="SM00387">
    <property type="entry name" value="HATPase_c"/>
    <property type="match status" value="1"/>
</dbReference>
<dbReference type="InterPro" id="IPR036097">
    <property type="entry name" value="HisK_dim/P_sf"/>
</dbReference>
<dbReference type="InterPro" id="IPR003594">
    <property type="entry name" value="HATPase_dom"/>
</dbReference>
<sequence>MRTYPIPFNEEARLRSVFAVPGLTEANSGVFDAICDATRKILDCPIAHISVVEGETQWYKSVVGIALDRMSKNNSFCTHTIMSGKPMVVPDLSKDPRFETHPMVAEGGPGARFYAGVPLVLSSGHRFGSLCVLDLVPHEAPSDHQMSILTDLGKAVVAALEGVPPTPVDLTKDEGAKSTFITLIGHELRTPLTILFGSLRLLEAMADRGANAGLISSARKSTEHLMGLVEAIITYSDASTGELSLNEQDCELGDILNGVAQLVLPGANGELKSIALDENAHTASIYIDPHQIKLALHALALNAINHGGSEITIGSRLDSARNLELSITDTGTLDDNIDLAALYEPFVVGGHIKTRDTRGGLGLGLPLTRKLVELHGGEFEVQATDKGTAAIVRLPAWRVGRLRIV</sequence>
<dbReference type="AlphaFoldDB" id="A0A0F9XPU9"/>
<dbReference type="CDD" id="cd00082">
    <property type="entry name" value="HisKA"/>
    <property type="match status" value="1"/>
</dbReference>
<dbReference type="PROSITE" id="PS50109">
    <property type="entry name" value="HIS_KIN"/>
    <property type="match status" value="1"/>
</dbReference>
<protein>
    <recommendedName>
        <fullName evidence="2">Histidine kinase domain-containing protein</fullName>
    </recommendedName>
</protein>
<dbReference type="GO" id="GO:0000155">
    <property type="term" value="F:phosphorelay sensor kinase activity"/>
    <property type="evidence" value="ECO:0007669"/>
    <property type="project" value="InterPro"/>
</dbReference>
<evidence type="ECO:0000313" key="3">
    <source>
        <dbReference type="EMBL" id="KKN94323.1"/>
    </source>
</evidence>
<evidence type="ECO:0000259" key="2">
    <source>
        <dbReference type="PROSITE" id="PS50109"/>
    </source>
</evidence>
<dbReference type="Pfam" id="PF00512">
    <property type="entry name" value="HisKA"/>
    <property type="match status" value="1"/>
</dbReference>
<evidence type="ECO:0000256" key="1">
    <source>
        <dbReference type="ARBA" id="ARBA00022553"/>
    </source>
</evidence>
<dbReference type="SUPFAM" id="SSF55781">
    <property type="entry name" value="GAF domain-like"/>
    <property type="match status" value="1"/>
</dbReference>
<dbReference type="EMBL" id="LAZR01000079">
    <property type="protein sequence ID" value="KKN94323.1"/>
    <property type="molecule type" value="Genomic_DNA"/>
</dbReference>
<dbReference type="Gene3D" id="1.10.287.130">
    <property type="match status" value="1"/>
</dbReference>
<dbReference type="Pfam" id="PF01590">
    <property type="entry name" value="GAF"/>
    <property type="match status" value="1"/>
</dbReference>
<accession>A0A0F9XPU9</accession>
<dbReference type="InterPro" id="IPR036890">
    <property type="entry name" value="HATPase_C_sf"/>
</dbReference>
<dbReference type="PRINTS" id="PR00344">
    <property type="entry name" value="BCTRLSENSOR"/>
</dbReference>
<dbReference type="InterPro" id="IPR003661">
    <property type="entry name" value="HisK_dim/P_dom"/>
</dbReference>
<comment type="caution">
    <text evidence="3">The sequence shown here is derived from an EMBL/GenBank/DDBJ whole genome shotgun (WGS) entry which is preliminary data.</text>
</comment>
<dbReference type="InterPro" id="IPR003018">
    <property type="entry name" value="GAF"/>
</dbReference>
<dbReference type="InterPro" id="IPR005467">
    <property type="entry name" value="His_kinase_dom"/>
</dbReference>
<dbReference type="InterPro" id="IPR004358">
    <property type="entry name" value="Sig_transdc_His_kin-like_C"/>
</dbReference>
<gene>
    <name evidence="3" type="ORF">LCGC14_0189360</name>
</gene>
<dbReference type="PANTHER" id="PTHR43102:SF2">
    <property type="entry name" value="GAF DOMAIN-CONTAINING PROTEIN"/>
    <property type="match status" value="1"/>
</dbReference>
<dbReference type="SUPFAM" id="SSF55874">
    <property type="entry name" value="ATPase domain of HSP90 chaperone/DNA topoisomerase II/histidine kinase"/>
    <property type="match status" value="1"/>
</dbReference>
<proteinExistence type="predicted"/>
<organism evidence="3">
    <name type="scientific">marine sediment metagenome</name>
    <dbReference type="NCBI Taxonomy" id="412755"/>
    <lineage>
        <taxon>unclassified sequences</taxon>
        <taxon>metagenomes</taxon>
        <taxon>ecological metagenomes</taxon>
    </lineage>
</organism>
<dbReference type="Gene3D" id="3.30.565.10">
    <property type="entry name" value="Histidine kinase-like ATPase, C-terminal domain"/>
    <property type="match status" value="1"/>
</dbReference>
<dbReference type="InterPro" id="IPR029016">
    <property type="entry name" value="GAF-like_dom_sf"/>
</dbReference>
<dbReference type="Gene3D" id="3.30.450.40">
    <property type="match status" value="1"/>
</dbReference>
<dbReference type="SUPFAM" id="SSF47384">
    <property type="entry name" value="Homodimeric domain of signal transducing histidine kinase"/>
    <property type="match status" value="1"/>
</dbReference>